<keyword evidence="4" id="KW-1185">Reference proteome</keyword>
<dbReference type="Pfam" id="PF07727">
    <property type="entry name" value="RVT_2"/>
    <property type="match status" value="1"/>
</dbReference>
<sequence length="508" mass="56062">MWLTVANRFNNVSSARLYALQVVAKQGRPMMEFLTESSTICSLLQPVGHTVPQQIKIFTALKGLGPEYESVKASIEGDMDMVPPPIFRGISPRLISAEARIQTFTAGAEVSPHLVFNTMQVNYTTRGQGQTYGRRGRGRRFSTRGRGASNILWDSTIEEEVPTAMAAMRITDITDQTGHEWFPDTGATAHVTSSVNNLQHSQPYYGSNSHGGRCYLHRSHISPLTQAWFKGFVHPDTTTVRDVPSAMPSVHPQLIQLPVSPPNSSLDSSISSETACTGRTACIGNASIGDSVHDLGDRTNSLPPSSPSPTQPSPAITYAGVVNHPMITRTKDGIRKPNPRYVLHTQKVVFPQPKTVTEALKHPGWNNVMTCEIDTCGETRTWSLVPYTPAMYVLGSKWIFTPKIQADGSLERLKARIVAQGFDQEEGIDYLETYSPVVCSATVRQVLHTMTVMNWEVTQMDVKNAFLHGDLTEVVYMKQLPEFVDKAKPDHVCLLLKAIYGLKQAPRA</sequence>
<evidence type="ECO:0000259" key="2">
    <source>
        <dbReference type="Pfam" id="PF07727"/>
    </source>
</evidence>
<dbReference type="AlphaFoldDB" id="A0A6D2J0W5"/>
<dbReference type="EMBL" id="CACVBM020001163">
    <property type="protein sequence ID" value="CAA7036610.1"/>
    <property type="molecule type" value="Genomic_DNA"/>
</dbReference>
<organism evidence="3 4">
    <name type="scientific">Microthlaspi erraticum</name>
    <dbReference type="NCBI Taxonomy" id="1685480"/>
    <lineage>
        <taxon>Eukaryota</taxon>
        <taxon>Viridiplantae</taxon>
        <taxon>Streptophyta</taxon>
        <taxon>Embryophyta</taxon>
        <taxon>Tracheophyta</taxon>
        <taxon>Spermatophyta</taxon>
        <taxon>Magnoliopsida</taxon>
        <taxon>eudicotyledons</taxon>
        <taxon>Gunneridae</taxon>
        <taxon>Pentapetalae</taxon>
        <taxon>rosids</taxon>
        <taxon>malvids</taxon>
        <taxon>Brassicales</taxon>
        <taxon>Brassicaceae</taxon>
        <taxon>Coluteocarpeae</taxon>
        <taxon>Microthlaspi</taxon>
    </lineage>
</organism>
<protein>
    <recommendedName>
        <fullName evidence="2">Reverse transcriptase Ty1/copia-type domain-containing protein</fullName>
    </recommendedName>
</protein>
<dbReference type="InterPro" id="IPR013103">
    <property type="entry name" value="RVT_2"/>
</dbReference>
<evidence type="ECO:0000313" key="4">
    <source>
        <dbReference type="Proteomes" id="UP000467841"/>
    </source>
</evidence>
<feature type="domain" description="Reverse transcriptase Ty1/copia-type" evidence="2">
    <location>
        <begin position="380"/>
        <end position="507"/>
    </location>
</feature>
<dbReference type="PANTHER" id="PTHR47481:SF10">
    <property type="entry name" value="COPIA-LIKE POLYPROTEIN_RETROTRANSPOSON"/>
    <property type="match status" value="1"/>
</dbReference>
<proteinExistence type="predicted"/>
<dbReference type="OrthoDB" id="7473114at2759"/>
<gene>
    <name evidence="3" type="ORF">MERR_LOCUS23845</name>
</gene>
<dbReference type="Proteomes" id="UP000467841">
    <property type="component" value="Unassembled WGS sequence"/>
</dbReference>
<name>A0A6D2J0W5_9BRAS</name>
<evidence type="ECO:0000256" key="1">
    <source>
        <dbReference type="SAM" id="MobiDB-lite"/>
    </source>
</evidence>
<reference evidence="3" key="1">
    <citation type="submission" date="2020-01" db="EMBL/GenBank/DDBJ databases">
        <authorList>
            <person name="Mishra B."/>
        </authorList>
    </citation>
    <scope>NUCLEOTIDE SEQUENCE [LARGE SCALE GENOMIC DNA]</scope>
</reference>
<dbReference type="PANTHER" id="PTHR47481">
    <property type="match status" value="1"/>
</dbReference>
<evidence type="ECO:0000313" key="3">
    <source>
        <dbReference type="EMBL" id="CAA7036610.1"/>
    </source>
</evidence>
<accession>A0A6D2J0W5</accession>
<feature type="region of interest" description="Disordered" evidence="1">
    <location>
        <begin position="293"/>
        <end position="314"/>
    </location>
</feature>
<comment type="caution">
    <text evidence="3">The sequence shown here is derived from an EMBL/GenBank/DDBJ whole genome shotgun (WGS) entry which is preliminary data.</text>
</comment>